<keyword evidence="3" id="KW-0547">Nucleotide-binding</keyword>
<evidence type="ECO:0000256" key="2">
    <source>
        <dbReference type="ARBA" id="ARBA00022448"/>
    </source>
</evidence>
<dbReference type="EMBL" id="SGWX01000001">
    <property type="protein sequence ID" value="RZS61082.1"/>
    <property type="molecule type" value="Genomic_DNA"/>
</dbReference>
<dbReference type="GO" id="GO:0016887">
    <property type="term" value="F:ATP hydrolysis activity"/>
    <property type="evidence" value="ECO:0007669"/>
    <property type="project" value="InterPro"/>
</dbReference>
<keyword evidence="2" id="KW-0813">Transport</keyword>
<dbReference type="PANTHER" id="PTHR42711">
    <property type="entry name" value="ABC TRANSPORTER ATP-BINDING PROTEIN"/>
    <property type="match status" value="1"/>
</dbReference>
<evidence type="ECO:0000256" key="5">
    <source>
        <dbReference type="ARBA" id="ARBA00023251"/>
    </source>
</evidence>
<dbReference type="GO" id="GO:0005524">
    <property type="term" value="F:ATP binding"/>
    <property type="evidence" value="ECO:0007669"/>
    <property type="project" value="UniProtKB-KW"/>
</dbReference>
<dbReference type="InterPro" id="IPR050763">
    <property type="entry name" value="ABC_transporter_ATP-binding"/>
</dbReference>
<dbReference type="PANTHER" id="PTHR42711:SF17">
    <property type="entry name" value="ABC TRANSPORTER ATP-BINDING PROTEIN"/>
    <property type="match status" value="1"/>
</dbReference>
<dbReference type="SMART" id="SM00382">
    <property type="entry name" value="AAA"/>
    <property type="match status" value="1"/>
</dbReference>
<keyword evidence="5" id="KW-0046">Antibiotic resistance</keyword>
<dbReference type="PROSITE" id="PS50893">
    <property type="entry name" value="ABC_TRANSPORTER_2"/>
    <property type="match status" value="1"/>
</dbReference>
<evidence type="ECO:0000259" key="6">
    <source>
        <dbReference type="PROSITE" id="PS50893"/>
    </source>
</evidence>
<feature type="domain" description="ABC transporter" evidence="6">
    <location>
        <begin position="22"/>
        <end position="251"/>
    </location>
</feature>
<sequence>MRGALDGAARMGEHGAMTAPALRVRGLRKEYPSRDGAGPVVAVDGIDVEVAPGEIVAFLGPNGAGKTTTLDIVLGLVPPTSGAVEVLGLAPRQAVTAGKVSAVLQTGGLLRDLRVEETVRSIAALHGADARVPEVMRRAGIADLARRKVSQCSGGEQQRLRFALALLPDPQILVLDEPTAGMDAGARRDFWETMRAETHAGRTVVFATHYLEEAQAFAPRTVLIDHGRIRADRPTDELRSLVGDRMVAATVPSATVEGALAALRAVDGVREARAEGDRVIAVGPGSDAAALALLTTLGGHDLEVTAPSLESAFFALTEDAAAQGSNR</sequence>
<dbReference type="SUPFAM" id="SSF52540">
    <property type="entry name" value="P-loop containing nucleoside triphosphate hydrolases"/>
    <property type="match status" value="1"/>
</dbReference>
<evidence type="ECO:0000313" key="8">
    <source>
        <dbReference type="Proteomes" id="UP000293852"/>
    </source>
</evidence>
<evidence type="ECO:0000313" key="7">
    <source>
        <dbReference type="EMBL" id="RZS61082.1"/>
    </source>
</evidence>
<dbReference type="AlphaFoldDB" id="A0A4Q7M376"/>
<dbReference type="Pfam" id="PF00005">
    <property type="entry name" value="ABC_tran"/>
    <property type="match status" value="1"/>
</dbReference>
<proteinExistence type="predicted"/>
<dbReference type="InterPro" id="IPR003593">
    <property type="entry name" value="AAA+_ATPase"/>
</dbReference>
<dbReference type="GO" id="GO:0046677">
    <property type="term" value="P:response to antibiotic"/>
    <property type="evidence" value="ECO:0007669"/>
    <property type="project" value="UniProtKB-KW"/>
</dbReference>
<accession>A0A4Q7M376</accession>
<dbReference type="PROSITE" id="PS00211">
    <property type="entry name" value="ABC_TRANSPORTER_1"/>
    <property type="match status" value="1"/>
</dbReference>
<name>A0A4Q7M376_9MICO</name>
<dbReference type="GO" id="GO:0005886">
    <property type="term" value="C:plasma membrane"/>
    <property type="evidence" value="ECO:0007669"/>
    <property type="project" value="UniProtKB-SubCell"/>
</dbReference>
<evidence type="ECO:0000256" key="4">
    <source>
        <dbReference type="ARBA" id="ARBA00022840"/>
    </source>
</evidence>
<evidence type="ECO:0000256" key="1">
    <source>
        <dbReference type="ARBA" id="ARBA00004202"/>
    </source>
</evidence>
<organism evidence="7 8">
    <name type="scientific">Xylanimonas ulmi</name>
    <dbReference type="NCBI Taxonomy" id="228973"/>
    <lineage>
        <taxon>Bacteria</taxon>
        <taxon>Bacillati</taxon>
        <taxon>Actinomycetota</taxon>
        <taxon>Actinomycetes</taxon>
        <taxon>Micrococcales</taxon>
        <taxon>Promicromonosporaceae</taxon>
        <taxon>Xylanimonas</taxon>
    </lineage>
</organism>
<keyword evidence="4 7" id="KW-0067">ATP-binding</keyword>
<protein>
    <submittedName>
        <fullName evidence="7">ABC-2 type transport system ATP-binding protein</fullName>
    </submittedName>
</protein>
<dbReference type="InterPro" id="IPR003439">
    <property type="entry name" value="ABC_transporter-like_ATP-bd"/>
</dbReference>
<dbReference type="Gene3D" id="3.40.50.300">
    <property type="entry name" value="P-loop containing nucleotide triphosphate hydrolases"/>
    <property type="match status" value="1"/>
</dbReference>
<reference evidence="7 8" key="1">
    <citation type="submission" date="2019-02" db="EMBL/GenBank/DDBJ databases">
        <title>Sequencing the genomes of 1000 actinobacteria strains.</title>
        <authorList>
            <person name="Klenk H.-P."/>
        </authorList>
    </citation>
    <scope>NUCLEOTIDE SEQUENCE [LARGE SCALE GENOMIC DNA]</scope>
    <source>
        <strain evidence="7 8">DSM 16932</strain>
    </source>
</reference>
<comment type="caution">
    <text evidence="7">The sequence shown here is derived from an EMBL/GenBank/DDBJ whole genome shotgun (WGS) entry which is preliminary data.</text>
</comment>
<comment type="subcellular location">
    <subcellularLocation>
        <location evidence="1">Cell membrane</location>
        <topology evidence="1">Peripheral membrane protein</topology>
    </subcellularLocation>
</comment>
<keyword evidence="8" id="KW-1185">Reference proteome</keyword>
<dbReference type="InterPro" id="IPR017871">
    <property type="entry name" value="ABC_transporter-like_CS"/>
</dbReference>
<dbReference type="CDD" id="cd03230">
    <property type="entry name" value="ABC_DR_subfamily_A"/>
    <property type="match status" value="1"/>
</dbReference>
<dbReference type="InterPro" id="IPR027417">
    <property type="entry name" value="P-loop_NTPase"/>
</dbReference>
<dbReference type="Proteomes" id="UP000293852">
    <property type="component" value="Unassembled WGS sequence"/>
</dbReference>
<evidence type="ECO:0000256" key="3">
    <source>
        <dbReference type="ARBA" id="ARBA00022741"/>
    </source>
</evidence>
<gene>
    <name evidence="7" type="ORF">EV386_1370</name>
</gene>